<keyword evidence="3" id="KW-1185">Reference proteome</keyword>
<dbReference type="AlphaFoldDB" id="A0AAV7VSF9"/>
<reference evidence="2" key="1">
    <citation type="journal article" date="2022" name="bioRxiv">
        <title>Sequencing and chromosome-scale assembly of the giantPleurodeles waltlgenome.</title>
        <authorList>
            <person name="Brown T."/>
            <person name="Elewa A."/>
            <person name="Iarovenko S."/>
            <person name="Subramanian E."/>
            <person name="Araus A.J."/>
            <person name="Petzold A."/>
            <person name="Susuki M."/>
            <person name="Suzuki K.-i.T."/>
            <person name="Hayashi T."/>
            <person name="Toyoda A."/>
            <person name="Oliveira C."/>
            <person name="Osipova E."/>
            <person name="Leigh N.D."/>
            <person name="Simon A."/>
            <person name="Yun M.H."/>
        </authorList>
    </citation>
    <scope>NUCLEOTIDE SEQUENCE</scope>
    <source>
        <strain evidence="2">20211129_DDA</strain>
        <tissue evidence="2">Liver</tissue>
    </source>
</reference>
<comment type="caution">
    <text evidence="2">The sequence shown here is derived from an EMBL/GenBank/DDBJ whole genome shotgun (WGS) entry which is preliminary data.</text>
</comment>
<accession>A0AAV7VSF9</accession>
<sequence>MPGSRSSHKNSGKPARKLLFSEALLQKKGPPPTPAKQPPATHHDMTDPGIHYGLYPPGNFGSWRQIGGDG</sequence>
<feature type="region of interest" description="Disordered" evidence="1">
    <location>
        <begin position="23"/>
        <end position="70"/>
    </location>
</feature>
<dbReference type="EMBL" id="JANPWB010000003">
    <property type="protein sequence ID" value="KAJ1204397.1"/>
    <property type="molecule type" value="Genomic_DNA"/>
</dbReference>
<evidence type="ECO:0000313" key="3">
    <source>
        <dbReference type="Proteomes" id="UP001066276"/>
    </source>
</evidence>
<dbReference type="Proteomes" id="UP001066276">
    <property type="component" value="Chromosome 2_1"/>
</dbReference>
<name>A0AAV7VSF9_PLEWA</name>
<gene>
    <name evidence="2" type="ORF">NDU88_008175</name>
</gene>
<organism evidence="2 3">
    <name type="scientific">Pleurodeles waltl</name>
    <name type="common">Iberian ribbed newt</name>
    <dbReference type="NCBI Taxonomy" id="8319"/>
    <lineage>
        <taxon>Eukaryota</taxon>
        <taxon>Metazoa</taxon>
        <taxon>Chordata</taxon>
        <taxon>Craniata</taxon>
        <taxon>Vertebrata</taxon>
        <taxon>Euteleostomi</taxon>
        <taxon>Amphibia</taxon>
        <taxon>Batrachia</taxon>
        <taxon>Caudata</taxon>
        <taxon>Salamandroidea</taxon>
        <taxon>Salamandridae</taxon>
        <taxon>Pleurodelinae</taxon>
        <taxon>Pleurodeles</taxon>
    </lineage>
</organism>
<protein>
    <submittedName>
        <fullName evidence="2">Uncharacterized protein</fullName>
    </submittedName>
</protein>
<evidence type="ECO:0000313" key="2">
    <source>
        <dbReference type="EMBL" id="KAJ1204397.1"/>
    </source>
</evidence>
<proteinExistence type="predicted"/>
<evidence type="ECO:0000256" key="1">
    <source>
        <dbReference type="SAM" id="MobiDB-lite"/>
    </source>
</evidence>